<gene>
    <name evidence="1" type="ORF">TPL01_23510</name>
</gene>
<name>A0A512L9Q0_9PROT</name>
<evidence type="ECO:0000313" key="2">
    <source>
        <dbReference type="Proteomes" id="UP000321337"/>
    </source>
</evidence>
<sequence>MAEFGIVLPQKVTGLRQHIGQHLEDLPGYVQRCIGGLLAHAGQLDAQIARYDQAISQAARENARSKYWLSLPPRSVFWLGPTFKLRRCALLRSPRHDPAAASISCECRPRFLSMLIMAPNVELTGVQKQSEAALLHVRVERFVRH</sequence>
<keyword evidence="2" id="KW-1185">Reference proteome</keyword>
<reference evidence="1 2" key="1">
    <citation type="submission" date="2019-07" db="EMBL/GenBank/DDBJ databases">
        <title>Whole genome shotgun sequence of Thiobacillus plumbophilus NBRC 107929.</title>
        <authorList>
            <person name="Hosoyama A."/>
            <person name="Uohara A."/>
            <person name="Ohji S."/>
            <person name="Ichikawa N."/>
        </authorList>
    </citation>
    <scope>NUCLEOTIDE SEQUENCE [LARGE SCALE GENOMIC DNA]</scope>
    <source>
        <strain evidence="1 2">NBRC 107929</strain>
    </source>
</reference>
<dbReference type="EMBL" id="BKAD01000025">
    <property type="protein sequence ID" value="GEP31213.1"/>
    <property type="molecule type" value="Genomic_DNA"/>
</dbReference>
<protein>
    <submittedName>
        <fullName evidence="1">Uncharacterized protein</fullName>
    </submittedName>
</protein>
<organism evidence="1 2">
    <name type="scientific">Sulfuriferula plumbiphila</name>
    <dbReference type="NCBI Taxonomy" id="171865"/>
    <lineage>
        <taxon>Bacteria</taxon>
        <taxon>Pseudomonadati</taxon>
        <taxon>Pseudomonadota</taxon>
        <taxon>Betaproteobacteria</taxon>
        <taxon>Nitrosomonadales</taxon>
        <taxon>Sulfuricellaceae</taxon>
        <taxon>Sulfuriferula</taxon>
    </lineage>
</organism>
<dbReference type="Proteomes" id="UP000321337">
    <property type="component" value="Unassembled WGS sequence"/>
</dbReference>
<evidence type="ECO:0000313" key="1">
    <source>
        <dbReference type="EMBL" id="GEP31213.1"/>
    </source>
</evidence>
<dbReference type="AlphaFoldDB" id="A0A512L9Q0"/>
<comment type="caution">
    <text evidence="1">The sequence shown here is derived from an EMBL/GenBank/DDBJ whole genome shotgun (WGS) entry which is preliminary data.</text>
</comment>
<accession>A0A512L9Q0</accession>
<proteinExistence type="predicted"/>